<reference evidence="2 3" key="2">
    <citation type="journal article" date="2011" name="Stand. Genomic Sci.">
        <title>Complete genome sequence of Paludibacter propionicigenes type strain (WB4).</title>
        <authorList>
            <person name="Gronow S."/>
            <person name="Munk C."/>
            <person name="Lapidus A."/>
            <person name="Nolan M."/>
            <person name="Lucas S."/>
            <person name="Hammon N."/>
            <person name="Deshpande S."/>
            <person name="Cheng J.F."/>
            <person name="Tapia R."/>
            <person name="Han C."/>
            <person name="Goodwin L."/>
            <person name="Pitluck S."/>
            <person name="Liolios K."/>
            <person name="Ivanova N."/>
            <person name="Mavromatis K."/>
            <person name="Mikhailova N."/>
            <person name="Pati A."/>
            <person name="Chen A."/>
            <person name="Palaniappan K."/>
            <person name="Land M."/>
            <person name="Hauser L."/>
            <person name="Chang Y.J."/>
            <person name="Jeffries C.D."/>
            <person name="Brambilla E."/>
            <person name="Rohde M."/>
            <person name="Goker M."/>
            <person name="Detter J.C."/>
            <person name="Woyke T."/>
            <person name="Bristow J."/>
            <person name="Eisen J.A."/>
            <person name="Markowitz V."/>
            <person name="Hugenholtz P."/>
            <person name="Kyrpides N.C."/>
            <person name="Klenk H.P."/>
        </authorList>
    </citation>
    <scope>NUCLEOTIDE SEQUENCE [LARGE SCALE GENOMIC DNA]</scope>
    <source>
        <strain evidence="3">DSM 17365 / JCM 13257 / WB4</strain>
    </source>
</reference>
<dbReference type="PANTHER" id="PTHR11575:SF24">
    <property type="entry name" value="5'-NUCLEOTIDASE"/>
    <property type="match status" value="1"/>
</dbReference>
<dbReference type="SUPFAM" id="SSF55816">
    <property type="entry name" value="5'-nucleotidase (syn. UDP-sugar hydrolase), C-terminal domain"/>
    <property type="match status" value="1"/>
</dbReference>
<dbReference type="InterPro" id="IPR008334">
    <property type="entry name" value="5'-Nucleotdase_C"/>
</dbReference>
<proteinExistence type="predicted"/>
<keyword evidence="3" id="KW-1185">Reference proteome</keyword>
<gene>
    <name evidence="2" type="ordered locus">Palpr_1839</name>
</gene>
<dbReference type="GO" id="GO:0009166">
    <property type="term" value="P:nucleotide catabolic process"/>
    <property type="evidence" value="ECO:0007669"/>
    <property type="project" value="InterPro"/>
</dbReference>
<dbReference type="AlphaFoldDB" id="E4T5I4"/>
<dbReference type="RefSeq" id="WP_013445347.1">
    <property type="nucleotide sequence ID" value="NC_014734.1"/>
</dbReference>
<dbReference type="GO" id="GO:0030288">
    <property type="term" value="C:outer membrane-bounded periplasmic space"/>
    <property type="evidence" value="ECO:0007669"/>
    <property type="project" value="TreeGrafter"/>
</dbReference>
<dbReference type="STRING" id="694427.Palpr_1839"/>
<dbReference type="InterPro" id="IPR036907">
    <property type="entry name" value="5'-Nucleotdase_C_sf"/>
</dbReference>
<dbReference type="HOGENOM" id="CLU_094493_0_0_10"/>
<evidence type="ECO:0000259" key="1">
    <source>
        <dbReference type="Pfam" id="PF02872"/>
    </source>
</evidence>
<dbReference type="Gene3D" id="3.90.780.10">
    <property type="entry name" value="5'-Nucleotidase, C-terminal domain"/>
    <property type="match status" value="1"/>
</dbReference>
<feature type="domain" description="5'-Nucleotidase C-terminal" evidence="1">
    <location>
        <begin position="66"/>
        <end position="207"/>
    </location>
</feature>
<dbReference type="PRINTS" id="PR01607">
    <property type="entry name" value="APYRASEFAMLY"/>
</dbReference>
<name>E4T5I4_PALPW</name>
<dbReference type="EMBL" id="CP002345">
    <property type="protein sequence ID" value="ADQ79978.1"/>
    <property type="molecule type" value="Genomic_DNA"/>
</dbReference>
<sequence length="252" mass="27941">MKSNKFLFISLIVFSTLSYSCKTWTITQATSSKIAIDSTTDAIVDKNYEAYLQPMKQKIDAQMNVVIGQTAETMKGHGPESLLSNLSADVYLQAASDFLGSKVDISIVNLGGLRTVVPAGNITIRKVFELMPFENELVIVWIKGDKLNDLLQYFASMGGEGVSGLRMEIKQKKAVNITINGQALDDAKVYSIATNDYLAGGNDQMIQLAQYEKRLNTNIKIRDMLLNYIQNETKKGNKIQSKLDGRIKITNP</sequence>
<dbReference type="PROSITE" id="PS51257">
    <property type="entry name" value="PROKAR_LIPOPROTEIN"/>
    <property type="match status" value="1"/>
</dbReference>
<dbReference type="Proteomes" id="UP000008718">
    <property type="component" value="Chromosome"/>
</dbReference>
<dbReference type="InterPro" id="IPR006179">
    <property type="entry name" value="5_nucleotidase/apyrase"/>
</dbReference>
<dbReference type="Pfam" id="PF02872">
    <property type="entry name" value="5_nucleotid_C"/>
    <property type="match status" value="1"/>
</dbReference>
<dbReference type="GO" id="GO:0016787">
    <property type="term" value="F:hydrolase activity"/>
    <property type="evidence" value="ECO:0007669"/>
    <property type="project" value="InterPro"/>
</dbReference>
<accession>E4T5I4</accession>
<dbReference type="OrthoDB" id="4762412at2"/>
<organism evidence="2 3">
    <name type="scientific">Paludibacter propionicigenes (strain DSM 17365 / JCM 13257 / WB4)</name>
    <dbReference type="NCBI Taxonomy" id="694427"/>
    <lineage>
        <taxon>Bacteria</taxon>
        <taxon>Pseudomonadati</taxon>
        <taxon>Bacteroidota</taxon>
        <taxon>Bacteroidia</taxon>
        <taxon>Bacteroidales</taxon>
        <taxon>Paludibacteraceae</taxon>
        <taxon>Paludibacter</taxon>
    </lineage>
</organism>
<dbReference type="KEGG" id="ppn:Palpr_1839"/>
<dbReference type="PANTHER" id="PTHR11575">
    <property type="entry name" value="5'-NUCLEOTIDASE-RELATED"/>
    <property type="match status" value="1"/>
</dbReference>
<evidence type="ECO:0000313" key="3">
    <source>
        <dbReference type="Proteomes" id="UP000008718"/>
    </source>
</evidence>
<protein>
    <submittedName>
        <fullName evidence="2">5'-Nucleotidase domain-containing protein</fullName>
    </submittedName>
</protein>
<dbReference type="eggNOG" id="COG0737">
    <property type="taxonomic scope" value="Bacteria"/>
</dbReference>
<evidence type="ECO:0000313" key="2">
    <source>
        <dbReference type="EMBL" id="ADQ79978.1"/>
    </source>
</evidence>
<reference key="1">
    <citation type="submission" date="2010-11" db="EMBL/GenBank/DDBJ databases">
        <title>The complete genome of Paludibacter propionicigenes DSM 17365.</title>
        <authorList>
            <consortium name="US DOE Joint Genome Institute (JGI-PGF)"/>
            <person name="Lucas S."/>
            <person name="Copeland A."/>
            <person name="Lapidus A."/>
            <person name="Bruce D."/>
            <person name="Goodwin L."/>
            <person name="Pitluck S."/>
            <person name="Kyrpides N."/>
            <person name="Mavromatis K."/>
            <person name="Ivanova N."/>
            <person name="Munk A.C."/>
            <person name="Brettin T."/>
            <person name="Detter J.C."/>
            <person name="Han C."/>
            <person name="Tapia R."/>
            <person name="Land M."/>
            <person name="Hauser L."/>
            <person name="Markowitz V."/>
            <person name="Cheng J.-F."/>
            <person name="Hugenholtz P."/>
            <person name="Woyke T."/>
            <person name="Wu D."/>
            <person name="Gronow S."/>
            <person name="Wellnitz S."/>
            <person name="Brambilla E."/>
            <person name="Klenk H.-P."/>
            <person name="Eisen J.A."/>
        </authorList>
    </citation>
    <scope>NUCLEOTIDE SEQUENCE</scope>
    <source>
        <strain>WB4</strain>
    </source>
</reference>